<proteinExistence type="predicted"/>
<protein>
    <submittedName>
        <fullName evidence="1">Uncharacterized protein</fullName>
    </submittedName>
</protein>
<reference evidence="1 2" key="1">
    <citation type="submission" date="2015-02" db="EMBL/GenBank/DDBJ databases">
        <title>Draft Genome Sequences of Two Closely-Related Aflatoxigenic Aspergillus Species Obtained from the Cote d'Ivoire.</title>
        <authorList>
            <person name="Moore G.G."/>
            <person name="Beltz S.B."/>
            <person name="Mack B.M."/>
        </authorList>
    </citation>
    <scope>NUCLEOTIDE SEQUENCE [LARGE SCALE GENOMIC DNA]</scope>
    <source>
        <strain evidence="1 2">SRRC1432</strain>
    </source>
</reference>
<comment type="caution">
    <text evidence="1">The sequence shown here is derived from an EMBL/GenBank/DDBJ whole genome shotgun (WGS) entry which is preliminary data.</text>
</comment>
<dbReference type="OrthoDB" id="5100247at2759"/>
<gene>
    <name evidence="1" type="ORF">AOCH_005117</name>
</gene>
<sequence>MSLNMSETRPVEQLFLEFPIQLVLNPRPGTQFLEPWASMYVDAIRDTRFGDAVWARYHISGDVENGIVGGSNGMTVLDVIKEDALSYRVNEPEEYFKALLFYANTSSADGHADVIEVITHLDEGEIAEFKAKEEA</sequence>
<keyword evidence="2" id="KW-1185">Reference proteome</keyword>
<organism evidence="1 2">
    <name type="scientific">Aspergillus ochraceoroseus</name>
    <dbReference type="NCBI Taxonomy" id="138278"/>
    <lineage>
        <taxon>Eukaryota</taxon>
        <taxon>Fungi</taxon>
        <taxon>Dikarya</taxon>
        <taxon>Ascomycota</taxon>
        <taxon>Pezizomycotina</taxon>
        <taxon>Eurotiomycetes</taxon>
        <taxon>Eurotiomycetidae</taxon>
        <taxon>Eurotiales</taxon>
        <taxon>Aspergillaceae</taxon>
        <taxon>Aspergillus</taxon>
        <taxon>Aspergillus subgen. Nidulantes</taxon>
    </lineage>
</organism>
<dbReference type="Proteomes" id="UP000034947">
    <property type="component" value="Unassembled WGS sequence"/>
</dbReference>
<evidence type="ECO:0000313" key="1">
    <source>
        <dbReference type="EMBL" id="KKK21245.1"/>
    </source>
</evidence>
<dbReference type="AlphaFoldDB" id="A0A0F8WUI1"/>
<name>A0A0F8WUI1_9EURO</name>
<dbReference type="VEuPathDB" id="FungiDB:P175DRAFT_0497886"/>
<dbReference type="EMBL" id="JYKN01001240">
    <property type="protein sequence ID" value="KKK21245.1"/>
    <property type="molecule type" value="Genomic_DNA"/>
</dbReference>
<accession>A0A0F8WUI1</accession>
<evidence type="ECO:0000313" key="2">
    <source>
        <dbReference type="Proteomes" id="UP000034947"/>
    </source>
</evidence>